<keyword evidence="3" id="KW-1185">Reference proteome</keyword>
<keyword evidence="1" id="KW-0812">Transmembrane</keyword>
<gene>
    <name evidence="2" type="ORF">HRG_01237</name>
</gene>
<organism evidence="2 3">
    <name type="scientific">Hirsutella rhossiliensis</name>
    <dbReference type="NCBI Taxonomy" id="111463"/>
    <lineage>
        <taxon>Eukaryota</taxon>
        <taxon>Fungi</taxon>
        <taxon>Dikarya</taxon>
        <taxon>Ascomycota</taxon>
        <taxon>Pezizomycotina</taxon>
        <taxon>Sordariomycetes</taxon>
        <taxon>Hypocreomycetidae</taxon>
        <taxon>Hypocreales</taxon>
        <taxon>Ophiocordycipitaceae</taxon>
        <taxon>Hirsutella</taxon>
    </lineage>
</organism>
<evidence type="ECO:0000313" key="2">
    <source>
        <dbReference type="EMBL" id="KAH0968595.1"/>
    </source>
</evidence>
<dbReference type="EMBL" id="JAIZPD010000001">
    <property type="protein sequence ID" value="KAH0968595.1"/>
    <property type="molecule type" value="Genomic_DNA"/>
</dbReference>
<protein>
    <submittedName>
        <fullName evidence="2">Uncharacterized protein</fullName>
    </submittedName>
</protein>
<dbReference type="RefSeq" id="XP_044726108.1">
    <property type="nucleotide sequence ID" value="XM_044859708.1"/>
</dbReference>
<dbReference type="AlphaFoldDB" id="A0A9P8N7W3"/>
<evidence type="ECO:0000256" key="1">
    <source>
        <dbReference type="SAM" id="Phobius"/>
    </source>
</evidence>
<comment type="caution">
    <text evidence="2">The sequence shown here is derived from an EMBL/GenBank/DDBJ whole genome shotgun (WGS) entry which is preliminary data.</text>
</comment>
<evidence type="ECO:0000313" key="3">
    <source>
        <dbReference type="Proteomes" id="UP000824596"/>
    </source>
</evidence>
<name>A0A9P8N7W3_9HYPO</name>
<feature type="transmembrane region" description="Helical" evidence="1">
    <location>
        <begin position="112"/>
        <end position="135"/>
    </location>
</feature>
<dbReference type="GeneID" id="68350366"/>
<dbReference type="OrthoDB" id="3537340at2759"/>
<sequence length="301" mass="33659">MGGQYEPDQALCLQYAPLASNFERHQFTMVYTAYWVLFGTNLVVLFLASSLFKKGQRVLEHLSLPSEDRARLLRRYILLHALCVVLSSTVVITEVFLLLALQFCEGEDLMSLYWATWTTIQVGAVVAISGIALSLLHSLWDYKPPPWGLALGTPILVIAGAFDLFYNCMTKRLGKLQSSDFTESSPSISNKGTMEASRQDVYDDRLQAELIGSTVEGGPIVRLLEPLKSLRHQGEILGYFKERPIIAYRKELVTVLLECGSTISSRDAWSDTTTDVCPSLKTPDLGGEKFLDLISKYYKNV</sequence>
<keyword evidence="1" id="KW-1133">Transmembrane helix</keyword>
<accession>A0A9P8N7W3</accession>
<dbReference type="Proteomes" id="UP000824596">
    <property type="component" value="Unassembled WGS sequence"/>
</dbReference>
<reference evidence="2" key="1">
    <citation type="submission" date="2021-09" db="EMBL/GenBank/DDBJ databases">
        <title>A high-quality genome of the endoparasitic fungus Hirsutella rhossiliensis with a comparison of Hirsutella genomes reveals transposable elements contributing to genome size variation.</title>
        <authorList>
            <person name="Lin R."/>
            <person name="Jiao Y."/>
            <person name="Sun X."/>
            <person name="Ling J."/>
            <person name="Xie B."/>
            <person name="Cheng X."/>
        </authorList>
    </citation>
    <scope>NUCLEOTIDE SEQUENCE</scope>
    <source>
        <strain evidence="2">HR02</strain>
    </source>
</reference>
<feature type="transmembrane region" description="Helical" evidence="1">
    <location>
        <begin position="76"/>
        <end position="100"/>
    </location>
</feature>
<keyword evidence="1" id="KW-0472">Membrane</keyword>
<feature type="transmembrane region" description="Helical" evidence="1">
    <location>
        <begin position="32"/>
        <end position="52"/>
    </location>
</feature>
<proteinExistence type="predicted"/>
<feature type="transmembrane region" description="Helical" evidence="1">
    <location>
        <begin position="147"/>
        <end position="166"/>
    </location>
</feature>